<proteinExistence type="predicted"/>
<feature type="transmembrane region" description="Helical" evidence="1">
    <location>
        <begin position="128"/>
        <end position="148"/>
    </location>
</feature>
<name>A0ABT7HD09_9GAMM</name>
<keyword evidence="1" id="KW-0472">Membrane</keyword>
<evidence type="ECO:0000256" key="1">
    <source>
        <dbReference type="SAM" id="Phobius"/>
    </source>
</evidence>
<dbReference type="Proteomes" id="UP001223547">
    <property type="component" value="Unassembled WGS sequence"/>
</dbReference>
<evidence type="ECO:0000313" key="2">
    <source>
        <dbReference type="EMBL" id="MDK9558253.1"/>
    </source>
</evidence>
<evidence type="ECO:0000313" key="3">
    <source>
        <dbReference type="Proteomes" id="UP001223547"/>
    </source>
</evidence>
<keyword evidence="1" id="KW-0812">Transmembrane</keyword>
<comment type="caution">
    <text evidence="2">The sequence shown here is derived from an EMBL/GenBank/DDBJ whole genome shotgun (WGS) entry which is preliminary data.</text>
</comment>
<feature type="transmembrane region" description="Helical" evidence="1">
    <location>
        <begin position="172"/>
        <end position="199"/>
    </location>
</feature>
<reference evidence="2 3" key="1">
    <citation type="submission" date="2023-05" db="EMBL/GenBank/DDBJ databases">
        <title>Marinobacter albus sp. nov., a marine bacterium isolated from sand in a coastal intertidal zone of huludao.</title>
        <authorList>
            <person name="Deng T."/>
        </authorList>
    </citation>
    <scope>NUCLEOTIDE SEQUENCE [LARGE SCALE GENOMIC DNA]</scope>
    <source>
        <strain evidence="2 3">M216</strain>
    </source>
</reference>
<dbReference type="RefSeq" id="WP_285368260.1">
    <property type="nucleotide sequence ID" value="NZ_JASSQD010000001.1"/>
</dbReference>
<feature type="transmembrane region" description="Helical" evidence="1">
    <location>
        <begin position="98"/>
        <end position="116"/>
    </location>
</feature>
<feature type="transmembrane region" description="Helical" evidence="1">
    <location>
        <begin position="33"/>
        <end position="57"/>
    </location>
</feature>
<dbReference type="EMBL" id="JASSQD010000001">
    <property type="protein sequence ID" value="MDK9558253.1"/>
    <property type="molecule type" value="Genomic_DNA"/>
</dbReference>
<sequence>MDVSIFNYYLVFGIGFTWLCGIGRYWDNPRADLWQYLGLGSVGYIFVLAAILWAVILPLKPSNWSYKNVLLFVSLTSPPAILYAIPVERFVSLQSAQLANVWFLAVVAIWRVALLLKYLKSVARLSGLCVFVATLLPLTLIVALLSALNLEHVVFKIMAGLENHEKSANDSAYIILLFITYFSVIASPVLLSLYGWLIYKRRKQNI</sequence>
<feature type="transmembrane region" description="Helical" evidence="1">
    <location>
        <begin position="7"/>
        <end position="27"/>
    </location>
</feature>
<keyword evidence="3" id="KW-1185">Reference proteome</keyword>
<feature type="transmembrane region" description="Helical" evidence="1">
    <location>
        <begin position="69"/>
        <end position="86"/>
    </location>
</feature>
<protein>
    <submittedName>
        <fullName evidence="2">Uncharacterized protein</fullName>
    </submittedName>
</protein>
<organism evidence="2 3">
    <name type="scientific">Marinobacter albus</name>
    <dbReference type="NCBI Taxonomy" id="3030833"/>
    <lineage>
        <taxon>Bacteria</taxon>
        <taxon>Pseudomonadati</taxon>
        <taxon>Pseudomonadota</taxon>
        <taxon>Gammaproteobacteria</taxon>
        <taxon>Pseudomonadales</taxon>
        <taxon>Marinobacteraceae</taxon>
        <taxon>Marinobacter</taxon>
    </lineage>
</organism>
<gene>
    <name evidence="2" type="ORF">QQF73_11535</name>
</gene>
<accession>A0ABT7HD09</accession>
<keyword evidence="1" id="KW-1133">Transmembrane helix</keyword>